<name>A0ABV0KA79_9CYAN</name>
<evidence type="ECO:0000313" key="2">
    <source>
        <dbReference type="EMBL" id="MEP0949687.1"/>
    </source>
</evidence>
<dbReference type="Pfam" id="PF19319">
    <property type="entry name" value="DUF5919"/>
    <property type="match status" value="1"/>
</dbReference>
<comment type="caution">
    <text evidence="2">The sequence shown here is derived from an EMBL/GenBank/DDBJ whole genome shotgun (WGS) entry which is preliminary data.</text>
</comment>
<evidence type="ECO:0000313" key="3">
    <source>
        <dbReference type="Proteomes" id="UP001482513"/>
    </source>
</evidence>
<dbReference type="InterPro" id="IPR045697">
    <property type="entry name" value="DUF5919"/>
</dbReference>
<evidence type="ECO:0000259" key="1">
    <source>
        <dbReference type="Pfam" id="PF19319"/>
    </source>
</evidence>
<dbReference type="RefSeq" id="WP_190707797.1">
    <property type="nucleotide sequence ID" value="NZ_JAMPKX010000014.1"/>
</dbReference>
<reference evidence="2 3" key="1">
    <citation type="submission" date="2022-04" db="EMBL/GenBank/DDBJ databases">
        <title>Positive selection, recombination, and allopatry shape intraspecific diversity of widespread and dominant cyanobacteria.</title>
        <authorList>
            <person name="Wei J."/>
            <person name="Shu W."/>
            <person name="Hu C."/>
        </authorList>
    </citation>
    <scope>NUCLEOTIDE SEQUENCE [LARGE SCALE GENOMIC DNA]</scope>
    <source>
        <strain evidence="2 3">DQ-A4</strain>
    </source>
</reference>
<protein>
    <submittedName>
        <fullName evidence="2">DUF5919 domain-containing protein</fullName>
    </submittedName>
</protein>
<proteinExistence type="predicted"/>
<gene>
    <name evidence="2" type="ORF">NC992_22605</name>
</gene>
<accession>A0ABV0KA79</accession>
<dbReference type="EMBL" id="JAMPKX010000014">
    <property type="protein sequence ID" value="MEP0949687.1"/>
    <property type="molecule type" value="Genomic_DNA"/>
</dbReference>
<dbReference type="Proteomes" id="UP001482513">
    <property type="component" value="Unassembled WGS sequence"/>
</dbReference>
<sequence>MEAKLVQALRLLPTWTAFSTCASRCLKDFKNYAGQPIKIPGQRILQCETVNSTPQLGPNLGFPPYLMADPVITLSEEECERLRQDFRDTFAGAGYVNHTSFIKKCIELKHCTQEDVCTAKTCKAISHQTRRSFLSSTSVRFRQSTVEVLCKFLYQKSYFEWKQSIELLPPPAEPQQKTTSRSGFVQIHSKVEYYNQAVSILQQATEEVWLYDYSLEISLSPTEDEFLQCLHRGVSINVLFLNPESEQIPNLARLLNEEESILRNACKNSVVRALRRLKQFHSDLESRNKNYHRAFNVRVTEDLPRLGAYLYDPEKSSGKSFFLPSVNRVPTMKLPIFEFQNLPEGVSSLYMKGIRKEWAAATTLHSFLTQNPHHLEEHYPTFFLDYPEHPES</sequence>
<feature type="domain" description="DUF5919" evidence="1">
    <location>
        <begin position="231"/>
        <end position="337"/>
    </location>
</feature>
<keyword evidence="3" id="KW-1185">Reference proteome</keyword>
<organism evidence="2 3">
    <name type="scientific">Leptolyngbya subtilissima DQ-A4</name>
    <dbReference type="NCBI Taxonomy" id="2933933"/>
    <lineage>
        <taxon>Bacteria</taxon>
        <taxon>Bacillati</taxon>
        <taxon>Cyanobacteriota</taxon>
        <taxon>Cyanophyceae</taxon>
        <taxon>Leptolyngbyales</taxon>
        <taxon>Leptolyngbyaceae</taxon>
        <taxon>Leptolyngbya group</taxon>
        <taxon>Leptolyngbya</taxon>
    </lineage>
</organism>